<dbReference type="AlphaFoldDB" id="A0A067S2U3"/>
<sequence>MSPCNEHNEAVEALTVTSLSVPAAASTLSSVDVQIDPALLYVDCLPARNLDGSLVSEEVYPFSQSPTSFEPSHLTFKRREPLRAAYSHFKIRVATRSNLDFLWSALLRHWYPTRAAAKPAPAPGPPKNLSIIIPSRPPRLPQPLGLPTGQADQESLVTLEAMLMSMTPLFGAFDTGGLEDEDEDEELDDLDDLDNDGIVFSTLFILLKLRYPLQQRSFSNEVSDNCTCVGRSTDRSQPKVRGKKTQKSIAKSWNVFLENALATGKIRDDMVDEHALSAAFH</sequence>
<dbReference type="HOGENOM" id="CLU_990596_0_0_1"/>
<dbReference type="Proteomes" id="UP000027222">
    <property type="component" value="Unassembled WGS sequence"/>
</dbReference>
<name>A0A067S2U3_GALM3</name>
<keyword evidence="2" id="KW-1185">Reference proteome</keyword>
<dbReference type="EMBL" id="KL142526">
    <property type="protein sequence ID" value="KDR65096.1"/>
    <property type="molecule type" value="Genomic_DNA"/>
</dbReference>
<reference evidence="2" key="1">
    <citation type="journal article" date="2014" name="Proc. Natl. Acad. Sci. U.S.A.">
        <title>Extensive sampling of basidiomycete genomes demonstrates inadequacy of the white-rot/brown-rot paradigm for wood decay fungi.</title>
        <authorList>
            <person name="Riley R."/>
            <person name="Salamov A.A."/>
            <person name="Brown D.W."/>
            <person name="Nagy L.G."/>
            <person name="Floudas D."/>
            <person name="Held B.W."/>
            <person name="Levasseur A."/>
            <person name="Lombard V."/>
            <person name="Morin E."/>
            <person name="Otillar R."/>
            <person name="Lindquist E.A."/>
            <person name="Sun H."/>
            <person name="LaButti K.M."/>
            <person name="Schmutz J."/>
            <person name="Jabbour D."/>
            <person name="Luo H."/>
            <person name="Baker S.E."/>
            <person name="Pisabarro A.G."/>
            <person name="Walton J.D."/>
            <person name="Blanchette R.A."/>
            <person name="Henrissat B."/>
            <person name="Martin F."/>
            <person name="Cullen D."/>
            <person name="Hibbett D.S."/>
            <person name="Grigoriev I.V."/>
        </authorList>
    </citation>
    <scope>NUCLEOTIDE SEQUENCE [LARGE SCALE GENOMIC DNA]</scope>
    <source>
        <strain evidence="2">CBS 339.88</strain>
    </source>
</reference>
<evidence type="ECO:0000313" key="2">
    <source>
        <dbReference type="Proteomes" id="UP000027222"/>
    </source>
</evidence>
<dbReference type="OrthoDB" id="2675946at2759"/>
<proteinExistence type="predicted"/>
<evidence type="ECO:0000313" key="1">
    <source>
        <dbReference type="EMBL" id="KDR65096.1"/>
    </source>
</evidence>
<organism evidence="1 2">
    <name type="scientific">Galerina marginata (strain CBS 339.88)</name>
    <dbReference type="NCBI Taxonomy" id="685588"/>
    <lineage>
        <taxon>Eukaryota</taxon>
        <taxon>Fungi</taxon>
        <taxon>Dikarya</taxon>
        <taxon>Basidiomycota</taxon>
        <taxon>Agaricomycotina</taxon>
        <taxon>Agaricomycetes</taxon>
        <taxon>Agaricomycetidae</taxon>
        <taxon>Agaricales</taxon>
        <taxon>Agaricineae</taxon>
        <taxon>Strophariaceae</taxon>
        <taxon>Galerina</taxon>
    </lineage>
</organism>
<gene>
    <name evidence="1" type="ORF">GALMADRAFT_148992</name>
</gene>
<accession>A0A067S2U3</accession>
<protein>
    <submittedName>
        <fullName evidence="1">Uncharacterized protein</fullName>
    </submittedName>
</protein>